<accession>A0A1H7NJ58</accession>
<dbReference type="PANTHER" id="PTHR43021">
    <property type="entry name" value="NA(+)/H(+) ANTIPORTER-RELATED"/>
    <property type="match status" value="1"/>
</dbReference>
<feature type="transmembrane region" description="Helical" evidence="5">
    <location>
        <begin position="43"/>
        <end position="63"/>
    </location>
</feature>
<keyword evidence="3 5" id="KW-1133">Transmembrane helix</keyword>
<proteinExistence type="predicted"/>
<dbReference type="Pfam" id="PF00999">
    <property type="entry name" value="Na_H_Exchanger"/>
    <property type="match status" value="1"/>
</dbReference>
<dbReference type="GO" id="GO:0016020">
    <property type="term" value="C:membrane"/>
    <property type="evidence" value="ECO:0007669"/>
    <property type="project" value="UniProtKB-SubCell"/>
</dbReference>
<protein>
    <submittedName>
        <fullName evidence="7">Transporter, CPA2 family</fullName>
    </submittedName>
</protein>
<feature type="transmembrane region" description="Helical" evidence="5">
    <location>
        <begin position="160"/>
        <end position="178"/>
    </location>
</feature>
<dbReference type="PANTHER" id="PTHR43021:SF2">
    <property type="entry name" value="CATION_H+ EXCHANGER DOMAIN-CONTAINING PROTEIN"/>
    <property type="match status" value="1"/>
</dbReference>
<gene>
    <name evidence="7" type="ORF">SAMN05216387_10732</name>
</gene>
<dbReference type="GO" id="GO:1902600">
    <property type="term" value="P:proton transmembrane transport"/>
    <property type="evidence" value="ECO:0007669"/>
    <property type="project" value="InterPro"/>
</dbReference>
<evidence type="ECO:0000256" key="3">
    <source>
        <dbReference type="ARBA" id="ARBA00022989"/>
    </source>
</evidence>
<dbReference type="Gene3D" id="1.20.1530.20">
    <property type="match status" value="1"/>
</dbReference>
<dbReference type="STRING" id="1233.SAMN05216387_10732"/>
<dbReference type="OrthoDB" id="8617652at2"/>
<dbReference type="InterPro" id="IPR038770">
    <property type="entry name" value="Na+/solute_symporter_sf"/>
</dbReference>
<keyword evidence="4 5" id="KW-0472">Membrane</keyword>
<dbReference type="GO" id="GO:0015297">
    <property type="term" value="F:antiporter activity"/>
    <property type="evidence" value="ECO:0007669"/>
    <property type="project" value="InterPro"/>
</dbReference>
<dbReference type="InterPro" id="IPR006153">
    <property type="entry name" value="Cation/H_exchanger_TM"/>
</dbReference>
<dbReference type="EMBL" id="FOBH01000007">
    <property type="protein sequence ID" value="SEL23381.1"/>
    <property type="molecule type" value="Genomic_DNA"/>
</dbReference>
<evidence type="ECO:0000313" key="8">
    <source>
        <dbReference type="Proteomes" id="UP000198620"/>
    </source>
</evidence>
<evidence type="ECO:0000259" key="6">
    <source>
        <dbReference type="Pfam" id="PF00999"/>
    </source>
</evidence>
<evidence type="ECO:0000313" key="7">
    <source>
        <dbReference type="EMBL" id="SEL23381.1"/>
    </source>
</evidence>
<dbReference type="RefSeq" id="WP_090828828.1">
    <property type="nucleotide sequence ID" value="NZ_FOBH01000007.1"/>
</dbReference>
<evidence type="ECO:0000256" key="1">
    <source>
        <dbReference type="ARBA" id="ARBA00004141"/>
    </source>
</evidence>
<feature type="transmembrane region" description="Helical" evidence="5">
    <location>
        <begin position="98"/>
        <end position="121"/>
    </location>
</feature>
<feature type="transmembrane region" description="Helical" evidence="5">
    <location>
        <begin position="337"/>
        <end position="364"/>
    </location>
</feature>
<name>A0A1H7NJ58_9PROT</name>
<feature type="domain" description="Cation/H+ exchanger transmembrane" evidence="6">
    <location>
        <begin position="26"/>
        <end position="382"/>
    </location>
</feature>
<organism evidence="7 8">
    <name type="scientific">Nitrosovibrio tenuis</name>
    <dbReference type="NCBI Taxonomy" id="1233"/>
    <lineage>
        <taxon>Bacteria</taxon>
        <taxon>Pseudomonadati</taxon>
        <taxon>Pseudomonadota</taxon>
        <taxon>Betaproteobacteria</taxon>
        <taxon>Nitrosomonadales</taxon>
        <taxon>Nitrosomonadaceae</taxon>
        <taxon>Nitrosovibrio</taxon>
    </lineage>
</organism>
<feature type="transmembrane region" description="Helical" evidence="5">
    <location>
        <begin position="276"/>
        <end position="297"/>
    </location>
</feature>
<comment type="subcellular location">
    <subcellularLocation>
        <location evidence="1">Membrane</location>
        <topology evidence="1">Multi-pass membrane protein</topology>
    </subcellularLocation>
</comment>
<keyword evidence="2 5" id="KW-0812">Transmembrane</keyword>
<feature type="transmembrane region" description="Helical" evidence="5">
    <location>
        <begin position="12"/>
        <end position="31"/>
    </location>
</feature>
<feature type="transmembrane region" description="Helical" evidence="5">
    <location>
        <begin position="370"/>
        <end position="391"/>
    </location>
</feature>
<dbReference type="Proteomes" id="UP000198620">
    <property type="component" value="Unassembled WGS sequence"/>
</dbReference>
<evidence type="ECO:0000256" key="2">
    <source>
        <dbReference type="ARBA" id="ARBA00022692"/>
    </source>
</evidence>
<evidence type="ECO:0000256" key="4">
    <source>
        <dbReference type="ARBA" id="ARBA00023136"/>
    </source>
</evidence>
<evidence type="ECO:0000256" key="5">
    <source>
        <dbReference type="SAM" id="Phobius"/>
    </source>
</evidence>
<feature type="transmembrane region" description="Helical" evidence="5">
    <location>
        <begin position="127"/>
        <end position="148"/>
    </location>
</feature>
<keyword evidence="8" id="KW-1185">Reference proteome</keyword>
<dbReference type="AlphaFoldDB" id="A0A1H7NJ58"/>
<feature type="transmembrane region" description="Helical" evidence="5">
    <location>
        <begin position="69"/>
        <end position="86"/>
    </location>
</feature>
<feature type="transmembrane region" description="Helical" evidence="5">
    <location>
        <begin position="303"/>
        <end position="325"/>
    </location>
</feature>
<sequence>MTWSDYLPAWPLEISPALWLALTLVVAVLVGEAFMRHLKLPRIVGYIGVGLLLGPGGLGLLPQLPATEWRLVIDLALGILLFELGSKVNLRWLKANRWIAGTSLLEATATFAAVFSLLIWFGVDGATATVVATIMIVTSPAIVVRTITESRAQGQVTDRLLLMTALNCIYAVVFHKLAVAAMHGAAGTSFIHTALQPLYLIGGSALLAWLFGMTFERIHHYLGHHEETFSFILFGMIAFATILASILKLSPILVLLAAGLITRYRRQRPRTFPPHFGSAGAVLVVLMFIANGLAADLSGLRHSFLLVLLLISVRAMAKVLAVLSLAHQSGLSLRQGVALGVALMPMSSVALLLTLETGMAFPAFGSGPGLALMSCIVILELLGPILVQVALQRAGEMPENKPENKS</sequence>
<reference evidence="7 8" key="1">
    <citation type="submission" date="2016-10" db="EMBL/GenBank/DDBJ databases">
        <authorList>
            <person name="de Groot N.N."/>
        </authorList>
    </citation>
    <scope>NUCLEOTIDE SEQUENCE [LARGE SCALE GENOMIC DNA]</scope>
    <source>
        <strain evidence="7 8">Nv1</strain>
    </source>
</reference>